<keyword evidence="6" id="KW-1185">Reference proteome</keyword>
<sequence>MAIPKLVIFDCDGVLVDTENLANRRLAEWLTAAGFATTFEYCRKHFSGRSMVSVQQEIEGTTKARLGADFVERWNAGLPDLFSHGVEAIPYVRDFIDKVRASGIAYCVASSARVSKMYITLGQTGLLPLFEHAMFSSTMVSRGKPFPDLFLHAAKTMGCAPADCIVIEDSVAGTEAGIAAGMRVFSYYADPLSDRDGLAAAGGILFDDMRELAGLVPIR</sequence>
<dbReference type="NCBIfam" id="TIGR01509">
    <property type="entry name" value="HAD-SF-IA-v3"/>
    <property type="match status" value="1"/>
</dbReference>
<protein>
    <submittedName>
        <fullName evidence="5">HAD family phosphatase</fullName>
    </submittedName>
</protein>
<comment type="caution">
    <text evidence="5">The sequence shown here is derived from an EMBL/GenBank/DDBJ whole genome shotgun (WGS) entry which is preliminary data.</text>
</comment>
<dbReference type="InterPro" id="IPR041492">
    <property type="entry name" value="HAD_2"/>
</dbReference>
<evidence type="ECO:0000313" key="5">
    <source>
        <dbReference type="EMBL" id="MEI9402185.1"/>
    </source>
</evidence>
<gene>
    <name evidence="5" type="ORF">O7A05_08420</name>
</gene>
<dbReference type="RefSeq" id="WP_337092530.1">
    <property type="nucleotide sequence ID" value="NZ_JAPYKO010000004.1"/>
</dbReference>
<evidence type="ECO:0000256" key="1">
    <source>
        <dbReference type="ARBA" id="ARBA00001946"/>
    </source>
</evidence>
<dbReference type="SUPFAM" id="SSF56784">
    <property type="entry name" value="HAD-like"/>
    <property type="match status" value="1"/>
</dbReference>
<evidence type="ECO:0000256" key="2">
    <source>
        <dbReference type="ARBA" id="ARBA00006171"/>
    </source>
</evidence>
<keyword evidence="3" id="KW-0479">Metal-binding</keyword>
<evidence type="ECO:0000256" key="3">
    <source>
        <dbReference type="ARBA" id="ARBA00022723"/>
    </source>
</evidence>
<comment type="similarity">
    <text evidence="2">Belongs to the HAD-like hydrolase superfamily. CbbY/CbbZ/Gph/YieH family.</text>
</comment>
<evidence type="ECO:0000256" key="4">
    <source>
        <dbReference type="ARBA" id="ARBA00022842"/>
    </source>
</evidence>
<dbReference type="InterPro" id="IPR051600">
    <property type="entry name" value="Beta-PGM-like"/>
</dbReference>
<dbReference type="Pfam" id="PF13419">
    <property type="entry name" value="HAD_2"/>
    <property type="match status" value="1"/>
</dbReference>
<dbReference type="PANTHER" id="PTHR46193:SF10">
    <property type="entry name" value="6-PHOSPHOGLUCONATE PHOSPHATASE"/>
    <property type="match status" value="1"/>
</dbReference>
<evidence type="ECO:0000313" key="6">
    <source>
        <dbReference type="Proteomes" id="UP001366503"/>
    </source>
</evidence>
<dbReference type="Gene3D" id="3.40.50.1000">
    <property type="entry name" value="HAD superfamily/HAD-like"/>
    <property type="match status" value="1"/>
</dbReference>
<name>A0ABU8K917_9HYPH</name>
<accession>A0ABU8K917</accession>
<dbReference type="Proteomes" id="UP001366503">
    <property type="component" value="Unassembled WGS sequence"/>
</dbReference>
<dbReference type="InterPro" id="IPR023198">
    <property type="entry name" value="PGP-like_dom2"/>
</dbReference>
<organism evidence="5 6">
    <name type="scientific">Mesorhizobium argentiipisi</name>
    <dbReference type="NCBI Taxonomy" id="3015175"/>
    <lineage>
        <taxon>Bacteria</taxon>
        <taxon>Pseudomonadati</taxon>
        <taxon>Pseudomonadota</taxon>
        <taxon>Alphaproteobacteria</taxon>
        <taxon>Hyphomicrobiales</taxon>
        <taxon>Phyllobacteriaceae</taxon>
        <taxon>Mesorhizobium</taxon>
    </lineage>
</organism>
<comment type="cofactor">
    <cofactor evidence="1">
        <name>Mg(2+)</name>
        <dbReference type="ChEBI" id="CHEBI:18420"/>
    </cofactor>
</comment>
<reference evidence="5 6" key="1">
    <citation type="submission" date="2022-12" db="EMBL/GenBank/DDBJ databases">
        <authorList>
            <person name="Muema E."/>
        </authorList>
    </citation>
    <scope>NUCLEOTIDE SEQUENCE [LARGE SCALE GENOMIC DNA]</scope>
    <source>
        <strain evidence="6">1330</strain>
    </source>
</reference>
<dbReference type="EMBL" id="JAPYKO010000004">
    <property type="protein sequence ID" value="MEI9402185.1"/>
    <property type="molecule type" value="Genomic_DNA"/>
</dbReference>
<dbReference type="PANTHER" id="PTHR46193">
    <property type="entry name" value="6-PHOSPHOGLUCONATE PHOSPHATASE"/>
    <property type="match status" value="1"/>
</dbReference>
<proteinExistence type="inferred from homology"/>
<dbReference type="Gene3D" id="1.10.150.240">
    <property type="entry name" value="Putative phosphatase, domain 2"/>
    <property type="match status" value="1"/>
</dbReference>
<dbReference type="SFLD" id="SFLDG01129">
    <property type="entry name" value="C1.5:_HAD__Beta-PGM__Phosphata"/>
    <property type="match status" value="1"/>
</dbReference>
<dbReference type="InterPro" id="IPR006439">
    <property type="entry name" value="HAD-SF_hydro_IA"/>
</dbReference>
<keyword evidence="4" id="KW-0460">Magnesium</keyword>
<dbReference type="InterPro" id="IPR036412">
    <property type="entry name" value="HAD-like_sf"/>
</dbReference>
<dbReference type="InterPro" id="IPR023214">
    <property type="entry name" value="HAD_sf"/>
</dbReference>
<dbReference type="SFLD" id="SFLDS00003">
    <property type="entry name" value="Haloacid_Dehalogenase"/>
    <property type="match status" value="1"/>
</dbReference>